<reference evidence="1 2" key="1">
    <citation type="submission" date="2017-11" db="EMBL/GenBank/DDBJ databases">
        <title>Complete genome of a free-living desiccation-tolerant cyanobacterium and its photosynthetic adaptation to extreme terrestrial habitat.</title>
        <authorList>
            <person name="Shang J."/>
        </authorList>
    </citation>
    <scope>NUCLEOTIDE SEQUENCE [LARGE SCALE GENOMIC DNA]</scope>
    <source>
        <strain evidence="1 2">CCNUN1</strain>
        <plasmid evidence="2">pnfsy08</plasmid>
    </source>
</reference>
<geneLocation type="plasmid" evidence="2">
    <name>pnfsy08</name>
</geneLocation>
<sequence length="40" mass="4367">MPPIAAVWLRSRIRHESVAIAYPHFPVVIALLSADAVISV</sequence>
<dbReference type="AlphaFoldDB" id="A0A2K8TAW8"/>
<evidence type="ECO:0000313" key="2">
    <source>
        <dbReference type="Proteomes" id="UP000232003"/>
    </source>
</evidence>
<dbReference type="RefSeq" id="WP_263984294.1">
    <property type="nucleotide sequence ID" value="NZ_CAWNNC010000009.1"/>
</dbReference>
<keyword evidence="2" id="KW-1185">Reference proteome</keyword>
<dbReference type="EMBL" id="CP024793">
    <property type="protein sequence ID" value="AUB44812.1"/>
    <property type="molecule type" value="Genomic_DNA"/>
</dbReference>
<proteinExistence type="predicted"/>
<gene>
    <name evidence="1" type="ORF">COO91_11059</name>
</gene>
<accession>A0A2K8TAW8</accession>
<dbReference type="KEGG" id="nfl:COO91_11059"/>
<name>A0A2K8TAW8_9NOSO</name>
<evidence type="ECO:0000313" key="1">
    <source>
        <dbReference type="EMBL" id="AUB44812.1"/>
    </source>
</evidence>
<organism evidence="1 2">
    <name type="scientific">Nostoc flagelliforme CCNUN1</name>
    <dbReference type="NCBI Taxonomy" id="2038116"/>
    <lineage>
        <taxon>Bacteria</taxon>
        <taxon>Bacillati</taxon>
        <taxon>Cyanobacteriota</taxon>
        <taxon>Cyanophyceae</taxon>
        <taxon>Nostocales</taxon>
        <taxon>Nostocaceae</taxon>
        <taxon>Nostoc</taxon>
    </lineage>
</organism>
<keyword evidence="1" id="KW-0614">Plasmid</keyword>
<protein>
    <submittedName>
        <fullName evidence="1">Uncharacterized protein</fullName>
    </submittedName>
</protein>
<dbReference type="Proteomes" id="UP000232003">
    <property type="component" value="Plasmid pNFSY08"/>
</dbReference>